<evidence type="ECO:0000313" key="2">
    <source>
        <dbReference type="EMBL" id="SEI96773.1"/>
    </source>
</evidence>
<keyword evidence="3" id="KW-1185">Reference proteome</keyword>
<dbReference type="EMBL" id="FNYK01000040">
    <property type="protein sequence ID" value="SEI96773.1"/>
    <property type="molecule type" value="Genomic_DNA"/>
</dbReference>
<reference evidence="3" key="1">
    <citation type="submission" date="2016-10" db="EMBL/GenBank/DDBJ databases">
        <authorList>
            <person name="Varghese N."/>
        </authorList>
    </citation>
    <scope>NUCLEOTIDE SEQUENCE [LARGE SCALE GENOMIC DNA]</scope>
    <source>
        <strain evidence="3">DSM 20406</strain>
    </source>
</reference>
<evidence type="ECO:0000313" key="3">
    <source>
        <dbReference type="Proteomes" id="UP000183028"/>
    </source>
</evidence>
<protein>
    <submittedName>
        <fullName evidence="2">Uncharacterized protein</fullName>
    </submittedName>
</protein>
<organism evidence="2 3">
    <name type="scientific">Sharpea azabuensis</name>
    <dbReference type="NCBI Taxonomy" id="322505"/>
    <lineage>
        <taxon>Bacteria</taxon>
        <taxon>Bacillati</taxon>
        <taxon>Bacillota</taxon>
        <taxon>Erysipelotrichia</taxon>
        <taxon>Erysipelotrichales</taxon>
        <taxon>Coprobacillaceae</taxon>
        <taxon>Sharpea</taxon>
    </lineage>
</organism>
<evidence type="ECO:0000256" key="1">
    <source>
        <dbReference type="SAM" id="Coils"/>
    </source>
</evidence>
<name>A0A1H6UWI9_9FIRM</name>
<dbReference type="AlphaFoldDB" id="A0A1H6UWI9"/>
<dbReference type="RefSeq" id="WP_074732350.1">
    <property type="nucleotide sequence ID" value="NZ_FNYK01000040.1"/>
</dbReference>
<dbReference type="Proteomes" id="UP000183028">
    <property type="component" value="Unassembled WGS sequence"/>
</dbReference>
<feature type="coiled-coil region" evidence="1">
    <location>
        <begin position="58"/>
        <end position="92"/>
    </location>
</feature>
<sequence>MRMNKSPENLPLSRLAEIFQEDSEKKMEECSKALEYFETIFYEREGLALDLSYEIEKNVKLMKDINTLNRKLSEKEKECKMLKHRIKLLLMESKGTDCEG</sequence>
<keyword evidence="1" id="KW-0175">Coiled coil</keyword>
<proteinExistence type="predicted"/>
<gene>
    <name evidence="2" type="ORF">SAMN04487834_10406</name>
</gene>
<accession>A0A1H6UWI9</accession>